<dbReference type="eggNOG" id="ENOG502QRRF">
    <property type="taxonomic scope" value="Eukaryota"/>
</dbReference>
<dbReference type="GO" id="GO:0005930">
    <property type="term" value="C:axoneme"/>
    <property type="evidence" value="ECO:0007669"/>
    <property type="project" value="UniProtKB-SubCell"/>
</dbReference>
<keyword evidence="3" id="KW-0812">Transmembrane</keyword>
<dbReference type="OrthoDB" id="514978at2759"/>
<dbReference type="InterPro" id="IPR001611">
    <property type="entry name" value="Leu-rich_rpt"/>
</dbReference>
<evidence type="ECO:0000256" key="4">
    <source>
        <dbReference type="SAM" id="SignalP"/>
    </source>
</evidence>
<dbReference type="GeneID" id="17350540"/>
<evidence type="ECO:0000256" key="1">
    <source>
        <dbReference type="ARBA" id="ARBA00004430"/>
    </source>
</evidence>
<dbReference type="EMBL" id="GL433868">
    <property type="protein sequence ID" value="EFN51075.1"/>
    <property type="molecule type" value="Genomic_DNA"/>
</dbReference>
<keyword evidence="6" id="KW-1185">Reference proteome</keyword>
<gene>
    <name evidence="5" type="ORF">CHLNCDRAFT_141444</name>
</gene>
<dbReference type="SUPFAM" id="SSF52058">
    <property type="entry name" value="L domain-like"/>
    <property type="match status" value="1"/>
</dbReference>
<keyword evidence="4" id="KW-0732">Signal</keyword>
<reference evidence="5 6" key="1">
    <citation type="journal article" date="2010" name="Plant Cell">
        <title>The Chlorella variabilis NC64A genome reveals adaptation to photosymbiosis, coevolution with viruses, and cryptic sex.</title>
        <authorList>
            <person name="Blanc G."/>
            <person name="Duncan G."/>
            <person name="Agarkova I."/>
            <person name="Borodovsky M."/>
            <person name="Gurnon J."/>
            <person name="Kuo A."/>
            <person name="Lindquist E."/>
            <person name="Lucas S."/>
            <person name="Pangilinan J."/>
            <person name="Polle J."/>
            <person name="Salamov A."/>
            <person name="Terry A."/>
            <person name="Yamada T."/>
            <person name="Dunigan D.D."/>
            <person name="Grigoriev I.V."/>
            <person name="Claverie J.M."/>
            <person name="Van Etten J.L."/>
        </authorList>
    </citation>
    <scope>NUCLEOTIDE SEQUENCE [LARGE SCALE GENOMIC DNA]</scope>
    <source>
        <strain evidence="5 6">NC64A</strain>
    </source>
</reference>
<feature type="region of interest" description="Disordered" evidence="2">
    <location>
        <begin position="626"/>
        <end position="666"/>
    </location>
</feature>
<protein>
    <submittedName>
        <fullName evidence="5">Uncharacterized protein</fullName>
    </submittedName>
</protein>
<dbReference type="Gene3D" id="2.60.120.380">
    <property type="match status" value="1"/>
</dbReference>
<proteinExistence type="predicted"/>
<dbReference type="AlphaFoldDB" id="E1ZSW2"/>
<sequence>MSAMASILLLAVAILLTSSVAAGEGRQLTCPPSIVKDVPVACSDSGSVLADSNVTYRFLIEAASDPFDLVLTLHTQSGDADLVVDTPGGQRLVSRHGSGEDVVFIPRAKVAAGEYTAAVLGSSEQSSYKLLILDGPCCRRPDSCATLRAGLPPAAPAASGGGAEDAGEGGDASWDLCNTGQNLCDPQGRLLHLALVNEYLSCPFPTEPLAALDRLTLLDLTMNDLTGSLEEDVVPAVRRLPALQNLLLSHNKLGGRLSCDLVTDTLAELGLAANELQGGIPACLVESPAMQELYLAGNSLEGPLPQPPPASKLLIISAHGMRLSGPLPDLSALPQLQALQLQSNALKGALPPLPAAMRHLDLGHNQLRRGMGGGSIPEQWASLPGLEVLRLQHNALTGSLPAGLARQPGLELLLLGDNRLGGALPADWQAPRLQRLDLQHNSLTGTLPAVLGTLPSLTVLQLGGNRLGGGLQVFAAGVAAAAEGGDAGRRRARGPRNRLLLLALAGNRLTGPVPEGLRSLGLFVRGGGFTLVDGVAVPATLDLSNNQLSGPFPAWAAQELADSRAVVVSMEGNSGGSGGGGGGGSLLSCPTADILVPAELKYSRMMGLECLAADGSVQPVAQFVKVGEQPPPGLDPEPQPSGGGGGGGSGGGGSASGAPAPASADSGGGMPAWGIALAVLGGLAGAAALLARARCYKAYEPRSDSPGDSPTAADMVSAKGQAVALADLGSKAGGLPGSLGSKAGDGGGLLGAWGAGIQAVGAAAGGPGAGASAASSAAAFSIGTKVHASDGADLV</sequence>
<feature type="transmembrane region" description="Helical" evidence="3">
    <location>
        <begin position="670"/>
        <end position="691"/>
    </location>
</feature>
<dbReference type="PANTHER" id="PTHR48010">
    <property type="entry name" value="OS05G0588300 PROTEIN"/>
    <property type="match status" value="1"/>
</dbReference>
<feature type="compositionally biased region" description="Low complexity" evidence="2">
    <location>
        <begin position="656"/>
        <end position="665"/>
    </location>
</feature>
<dbReference type="STRING" id="554065.E1ZSW2"/>
<name>E1ZSW2_CHLVA</name>
<evidence type="ECO:0000256" key="2">
    <source>
        <dbReference type="SAM" id="MobiDB-lite"/>
    </source>
</evidence>
<evidence type="ECO:0000313" key="6">
    <source>
        <dbReference type="Proteomes" id="UP000008141"/>
    </source>
</evidence>
<evidence type="ECO:0000256" key="3">
    <source>
        <dbReference type="SAM" id="Phobius"/>
    </source>
</evidence>
<feature type="compositionally biased region" description="Gly residues" evidence="2">
    <location>
        <begin position="641"/>
        <end position="655"/>
    </location>
</feature>
<feature type="signal peptide" evidence="4">
    <location>
        <begin position="1"/>
        <end position="22"/>
    </location>
</feature>
<comment type="subcellular location">
    <subcellularLocation>
        <location evidence="1">Cytoplasm</location>
        <location evidence="1">Cytoskeleton</location>
        <location evidence="1">Cilium axoneme</location>
    </subcellularLocation>
</comment>
<feature type="compositionally biased region" description="Pro residues" evidence="2">
    <location>
        <begin position="629"/>
        <end position="639"/>
    </location>
</feature>
<dbReference type="InParanoid" id="E1ZSW2"/>
<dbReference type="PANTHER" id="PTHR48010:SF58">
    <property type="entry name" value="RECEPTOR PROTEIN KINASE-LIKE PROTEIN ZAR1"/>
    <property type="match status" value="1"/>
</dbReference>
<evidence type="ECO:0000313" key="5">
    <source>
        <dbReference type="EMBL" id="EFN51075.1"/>
    </source>
</evidence>
<keyword evidence="3" id="KW-1133">Transmembrane helix</keyword>
<dbReference type="OMA" id="WRSHHAV"/>
<dbReference type="Pfam" id="PF00560">
    <property type="entry name" value="LRR_1"/>
    <property type="match status" value="2"/>
</dbReference>
<accession>E1ZSW2</accession>
<dbReference type="RefSeq" id="XP_005843177.1">
    <property type="nucleotide sequence ID" value="XM_005843115.1"/>
</dbReference>
<dbReference type="InterPro" id="IPR050994">
    <property type="entry name" value="At_inactive_RLKs"/>
</dbReference>
<dbReference type="Proteomes" id="UP000008141">
    <property type="component" value="Unassembled WGS sequence"/>
</dbReference>
<keyword evidence="3" id="KW-0472">Membrane</keyword>
<dbReference type="KEGG" id="cvr:CHLNCDRAFT_141444"/>
<dbReference type="InterPro" id="IPR032675">
    <property type="entry name" value="LRR_dom_sf"/>
</dbReference>
<dbReference type="Gene3D" id="3.80.10.10">
    <property type="entry name" value="Ribonuclease Inhibitor"/>
    <property type="match status" value="2"/>
</dbReference>
<feature type="chain" id="PRO_5003156490" evidence="4">
    <location>
        <begin position="23"/>
        <end position="795"/>
    </location>
</feature>
<organism evidence="6">
    <name type="scientific">Chlorella variabilis</name>
    <name type="common">Green alga</name>
    <dbReference type="NCBI Taxonomy" id="554065"/>
    <lineage>
        <taxon>Eukaryota</taxon>
        <taxon>Viridiplantae</taxon>
        <taxon>Chlorophyta</taxon>
        <taxon>core chlorophytes</taxon>
        <taxon>Trebouxiophyceae</taxon>
        <taxon>Chlorellales</taxon>
        <taxon>Chlorellaceae</taxon>
        <taxon>Chlorella clade</taxon>
        <taxon>Chlorella</taxon>
    </lineage>
</organism>